<dbReference type="PANTHER" id="PTHR46919:SF2">
    <property type="entry name" value="SACSIN"/>
    <property type="match status" value="1"/>
</dbReference>
<reference evidence="4 5" key="2">
    <citation type="submission" date="2016-03" db="EMBL/GenBank/DDBJ databases">
        <title>New uncultured bacterium of the family Gallionellaceae from acid mine drainage: description and reconstruction of genome based on metagenomic analysis of microbial community.</title>
        <authorList>
            <person name="Kadnikov V."/>
            <person name="Ivasenko D."/>
            <person name="Beletsky A."/>
            <person name="Mardanov A."/>
            <person name="Danilova E."/>
            <person name="Pimenov N."/>
            <person name="Karnachuk O."/>
            <person name="Ravin N."/>
        </authorList>
    </citation>
    <scope>NUCLEOTIDE SEQUENCE [LARGE SCALE GENOMIC DNA]</scope>
    <source>
        <strain evidence="4">ShG14-8</strain>
    </source>
</reference>
<dbReference type="PATRIC" id="fig|1796491.3.peg.1436"/>
<accession>A0A139BUG9</accession>
<dbReference type="Pfam" id="PF25794">
    <property type="entry name" value="SACS"/>
    <property type="match status" value="1"/>
</dbReference>
<dbReference type="Proteomes" id="UP000070578">
    <property type="component" value="Unassembled WGS sequence"/>
</dbReference>
<dbReference type="InterPro" id="IPR036890">
    <property type="entry name" value="HATPase_C_sf"/>
</dbReference>
<evidence type="ECO:0000256" key="1">
    <source>
        <dbReference type="SAM" id="MobiDB-lite"/>
    </source>
</evidence>
<sequence length="1596" mass="176866">MVQQTQPRSSGAYTANLLGNIKSHLAGLQGYDVMALELIQNADDAKAESVVFDVTDQGLVVFNSGQFTYCGDLHSRPCGFIASSNYSCDYHRIADVGSGGKLSRGDNIGRFGIGFVSTYQVTDHPEIRSSNVKLTLHPEQGQWFIEPYDQPEGTTFFLPWADDPDTEARLALGMSHVSAALIDQLVADFQNILRKSLLFLRHVRTAEVRRNGELVLACDLNRGDGSDLIVSFRPSDEVEQWHILRADVAESAARLYASHPRLEPLGRGTKISIGLRIDPEPLAEGVLYAFLPTEQSTGLPMQINADFFPESDRKAVIFAGHQHEQAWNEMLIDAAAAELARDPEGLRTMLGDVQLWQILARAFELSKPSNHPTCFKSFWERLKVTGAQAHIALAQDGSVQRPSGVFLPRSPLTSHQAKTLLEVGGRLIAEDLRPFQTVINQLGAPILTFDRLVTLLEQAMAQQVPGEAQVESARVENFYRPLWSLVNDLLPDAANQTPATNPAIQRLLAIPFVVTEDLYAVTISQSYSAPAALDAGRVASLLPRLAIAAHHILGFPKIARLIGQLELGAVVSHISSMCATEPVEDVIGVEQQELRDLYAMFADLDRQANVEKTVYQALRNLPIWLSSRGMIKATQALLPGNFTDPTGQADLLDISVLSASTREFVSIKLGVQTQTIEAFVQNVLPRFFNEDGPLDASKFARLIGELANYPALVDDESIRRLLGALPIVPTQDGNWSRPTKTYRRTDDLVKVLGDATHLWLDASRVPDTRSIRTFIDSLGIRRSPLAQHLVERMLFIAEKYLPTEDAKRASGDAFYVLCDHYEEWKEKPFFRGAIDNLSGVACFPAEGDAKNWYSGSDLYAPYRAEAFRSQANILDFRNTARLKTELLEYLDVTINPETRLVIDHLQYCVKTSAQPHVSTYQVLNERAQRSDPLISTLAGSRCIYVESQKTFVRPNQLYWSPQQLGRYAFTIPGNLEAFKPLFTAIGVKTAPEGRDYVDILLDIVGEYFEQSKPIVGADRSVYDACLMGVSASDEREEIGAPDIRRLQEAPTILNLMGQPTHPDEVLLQDSEWHAGFFNGELDRALCKPAPELWQFIEKVGVRRLSESAEVTLEFVDGHKTEEAELADKLMERIDILARLLHDKPTTVKHKVRKALSELTAVSYELVRTQASVHVGGDLVSAPPLAAHAFYDIDKRQLILARPVGDRSWPHVLNAIFHQLMPEESGSEISKLTLSVRPLMSMPVEEAHRELTDAGIPYLDTESGSGQIDDLTSSSLDAMGSATDHGYQPESKPDTVGTETPNGGERKLDRAGTSQPTGGPNISPKDVQPPAQGQRSTGATDAPDTDRDEVAAERSNGHGHGKGSSTGDSRAKKPRPKHKEQWDRRLLSYVRKKQEESPDADEQEGPSEHNLAVEVVARAAVCAYEKARGRVAEQMAQTHPGYDIISRNPLTGEDRFIEVKGVNGEWNQTGVGLSRLQFSNAQDYGDRYWLYVVEFVSDPEHTRVHAIRSPATQVTSFMFDGNWRDAVADERADPALAFIAGARVKHPHYGIGRIESMELRGSTRVMSIEFETSGRRTVTLNLHTMMVIEEDDDNDHS</sequence>
<comment type="caution">
    <text evidence="4">The sequence shown here is derived from an EMBL/GenBank/DDBJ whole genome shotgun (WGS) entry which is preliminary data.</text>
</comment>
<dbReference type="InterPro" id="IPR058210">
    <property type="entry name" value="SACS/Nov_dom"/>
</dbReference>
<dbReference type="Pfam" id="PF13020">
    <property type="entry name" value="NOV_C"/>
    <property type="match status" value="1"/>
</dbReference>
<evidence type="ECO:0000313" key="4">
    <source>
        <dbReference type="EMBL" id="KXS32543.1"/>
    </source>
</evidence>
<dbReference type="SUPFAM" id="SSF55874">
    <property type="entry name" value="ATPase domain of HSP90 chaperone/DNA topoisomerase II/histidine kinase"/>
    <property type="match status" value="1"/>
</dbReference>
<gene>
    <name evidence="4" type="ORF">AWT59_1312</name>
</gene>
<feature type="domain" description="Sacsin/Nov" evidence="3">
    <location>
        <begin position="21"/>
        <end position="139"/>
    </location>
</feature>
<protein>
    <submittedName>
        <fullName evidence="4">Uncharacterized protein</fullName>
    </submittedName>
</protein>
<feature type="region of interest" description="Disordered" evidence="1">
    <location>
        <begin position="1391"/>
        <end position="1410"/>
    </location>
</feature>
<evidence type="ECO:0000313" key="5">
    <source>
        <dbReference type="Proteomes" id="UP000070578"/>
    </source>
</evidence>
<evidence type="ECO:0000259" key="2">
    <source>
        <dbReference type="Pfam" id="PF13020"/>
    </source>
</evidence>
<proteinExistence type="predicted"/>
<dbReference type="InterPro" id="IPR024975">
    <property type="entry name" value="NOV_C"/>
</dbReference>
<evidence type="ECO:0000259" key="3">
    <source>
        <dbReference type="Pfam" id="PF25794"/>
    </source>
</evidence>
<feature type="domain" description="Protein NO VEIN C-terminal" evidence="2">
    <location>
        <begin position="1413"/>
        <end position="1499"/>
    </location>
</feature>
<dbReference type="PANTHER" id="PTHR46919">
    <property type="entry name" value="ZINC FINGER, C3HC4 TYPE (RING FINGER) FAMILY PROTEIN"/>
    <property type="match status" value="1"/>
</dbReference>
<feature type="compositionally biased region" description="Basic and acidic residues" evidence="1">
    <location>
        <begin position="1343"/>
        <end position="1355"/>
    </location>
</feature>
<dbReference type="EMBL" id="LSLI01000026">
    <property type="protein sequence ID" value="KXS32543.1"/>
    <property type="molecule type" value="Genomic_DNA"/>
</dbReference>
<feature type="region of interest" description="Disordered" evidence="1">
    <location>
        <begin position="1256"/>
        <end position="1384"/>
    </location>
</feature>
<dbReference type="NCBIfam" id="NF047352">
    <property type="entry name" value="P_loop_sacsin"/>
    <property type="match status" value="1"/>
</dbReference>
<feature type="compositionally biased region" description="Polar residues" evidence="1">
    <location>
        <begin position="1261"/>
        <end position="1275"/>
    </location>
</feature>
<organism evidence="4 5">
    <name type="scientific">Candidatus Gallionella acididurans</name>
    <dbReference type="NCBI Taxonomy" id="1796491"/>
    <lineage>
        <taxon>Bacteria</taxon>
        <taxon>Pseudomonadati</taxon>
        <taxon>Pseudomonadota</taxon>
        <taxon>Betaproteobacteria</taxon>
        <taxon>Nitrosomonadales</taxon>
        <taxon>Gallionellaceae</taxon>
        <taxon>Gallionella</taxon>
    </lineage>
</organism>
<name>A0A139BUG9_9PROT</name>
<dbReference type="Gene3D" id="3.30.565.10">
    <property type="entry name" value="Histidine kinase-like ATPase, C-terminal domain"/>
    <property type="match status" value="1"/>
</dbReference>
<reference evidence="4 5" key="1">
    <citation type="submission" date="2016-02" db="EMBL/GenBank/DDBJ databases">
        <authorList>
            <person name="Wen L."/>
            <person name="He K."/>
            <person name="Yang H."/>
        </authorList>
    </citation>
    <scope>NUCLEOTIDE SEQUENCE [LARGE SCALE GENOMIC DNA]</scope>
    <source>
        <strain evidence="4">ShG14-8</strain>
    </source>
</reference>